<dbReference type="InterPro" id="IPR050806">
    <property type="entry name" value="pacC/RIM101"/>
</dbReference>
<feature type="region of interest" description="Disordered" evidence="10">
    <location>
        <begin position="459"/>
        <end position="478"/>
    </location>
</feature>
<keyword evidence="7" id="KW-0539">Nucleus</keyword>
<feature type="compositionally biased region" description="Low complexity" evidence="10">
    <location>
        <begin position="380"/>
        <end position="412"/>
    </location>
</feature>
<dbReference type="Pfam" id="PF00096">
    <property type="entry name" value="zf-C2H2"/>
    <property type="match status" value="1"/>
</dbReference>
<dbReference type="FunFam" id="3.30.160.60:FF:000340">
    <property type="entry name" value="zinc finger protein 473 isoform X1"/>
    <property type="match status" value="1"/>
</dbReference>
<keyword evidence="2" id="KW-0678">Repressor</keyword>
<dbReference type="STRING" id="101091.A0A1C7NBY5"/>
<evidence type="ECO:0000256" key="3">
    <source>
        <dbReference type="ARBA" id="ARBA00022723"/>
    </source>
</evidence>
<keyword evidence="4" id="KW-0677">Repeat</keyword>
<comment type="caution">
    <text evidence="12">The sequence shown here is derived from an EMBL/GenBank/DDBJ whole genome shotgun (WGS) entry which is preliminary data.</text>
</comment>
<dbReference type="Gene3D" id="3.30.160.60">
    <property type="entry name" value="Classic Zinc Finger"/>
    <property type="match status" value="2"/>
</dbReference>
<proteinExistence type="inferred from homology"/>
<dbReference type="PROSITE" id="PS50157">
    <property type="entry name" value="ZINC_FINGER_C2H2_2"/>
    <property type="match status" value="3"/>
</dbReference>
<dbReference type="GO" id="GO:0005634">
    <property type="term" value="C:nucleus"/>
    <property type="evidence" value="ECO:0007669"/>
    <property type="project" value="UniProtKB-SubCell"/>
</dbReference>
<dbReference type="PANTHER" id="PTHR47257:SF1">
    <property type="entry name" value="PH-RESPONSE TRANSCRIPTION FACTOR PACC_RIM101"/>
    <property type="match status" value="1"/>
</dbReference>
<comment type="similarity">
    <text evidence="8">Belongs to the pacC/RIM101 family.</text>
</comment>
<evidence type="ECO:0000313" key="12">
    <source>
        <dbReference type="EMBL" id="OBZ86490.1"/>
    </source>
</evidence>
<evidence type="ECO:0000256" key="6">
    <source>
        <dbReference type="ARBA" id="ARBA00022833"/>
    </source>
</evidence>
<feature type="region of interest" description="Disordered" evidence="10">
    <location>
        <begin position="374"/>
        <end position="414"/>
    </location>
</feature>
<evidence type="ECO:0000256" key="8">
    <source>
        <dbReference type="ARBA" id="ARBA00038089"/>
    </source>
</evidence>
<name>A0A1C7NBY5_9FUNG</name>
<keyword evidence="3" id="KW-0479">Metal-binding</keyword>
<evidence type="ECO:0000256" key="7">
    <source>
        <dbReference type="ARBA" id="ARBA00023242"/>
    </source>
</evidence>
<feature type="domain" description="C2H2-type" evidence="11">
    <location>
        <begin position="42"/>
        <end position="71"/>
    </location>
</feature>
<evidence type="ECO:0000256" key="9">
    <source>
        <dbReference type="PROSITE-ProRule" id="PRU00042"/>
    </source>
</evidence>
<feature type="compositionally biased region" description="Polar residues" evidence="10">
    <location>
        <begin position="130"/>
        <end position="173"/>
    </location>
</feature>
<reference evidence="12 13" key="1">
    <citation type="submission" date="2016-03" db="EMBL/GenBank/DDBJ databases">
        <title>Choanephora cucurbitarum.</title>
        <authorList>
            <person name="Min B."/>
            <person name="Park H."/>
            <person name="Park J.-H."/>
            <person name="Shin H.-D."/>
            <person name="Choi I.-G."/>
        </authorList>
    </citation>
    <scope>NUCLEOTIDE SEQUENCE [LARGE SCALE GENOMIC DNA]</scope>
    <source>
        <strain evidence="12 13">KUS-F28377</strain>
    </source>
</reference>
<feature type="region of interest" description="Disordered" evidence="10">
    <location>
        <begin position="97"/>
        <end position="173"/>
    </location>
</feature>
<comment type="subcellular location">
    <subcellularLocation>
        <location evidence="1">Nucleus</location>
    </subcellularLocation>
</comment>
<organism evidence="12 13">
    <name type="scientific">Choanephora cucurbitarum</name>
    <dbReference type="NCBI Taxonomy" id="101091"/>
    <lineage>
        <taxon>Eukaryota</taxon>
        <taxon>Fungi</taxon>
        <taxon>Fungi incertae sedis</taxon>
        <taxon>Mucoromycota</taxon>
        <taxon>Mucoromycotina</taxon>
        <taxon>Mucoromycetes</taxon>
        <taxon>Mucorales</taxon>
        <taxon>Mucorineae</taxon>
        <taxon>Choanephoraceae</taxon>
        <taxon>Choanephoroideae</taxon>
        <taxon>Choanephora</taxon>
    </lineage>
</organism>
<protein>
    <recommendedName>
        <fullName evidence="11">C2H2-type domain-containing protein</fullName>
    </recommendedName>
</protein>
<keyword evidence="6" id="KW-0862">Zinc</keyword>
<feature type="domain" description="C2H2-type" evidence="11">
    <location>
        <begin position="82"/>
        <end position="109"/>
    </location>
</feature>
<evidence type="ECO:0000259" key="11">
    <source>
        <dbReference type="PROSITE" id="PS50157"/>
    </source>
</evidence>
<dbReference type="Proteomes" id="UP000093000">
    <property type="component" value="Unassembled WGS sequence"/>
</dbReference>
<gene>
    <name evidence="12" type="ORF">A0J61_05464</name>
</gene>
<dbReference type="InParanoid" id="A0A1C7NBY5"/>
<accession>A0A1C7NBY5</accession>
<feature type="domain" description="C2H2-type" evidence="11">
    <location>
        <begin position="6"/>
        <end position="36"/>
    </location>
</feature>
<dbReference type="EMBL" id="LUGH01000295">
    <property type="protein sequence ID" value="OBZ86490.1"/>
    <property type="molecule type" value="Genomic_DNA"/>
</dbReference>
<dbReference type="SUPFAM" id="SSF57667">
    <property type="entry name" value="beta-beta-alpha zinc fingers"/>
    <property type="match status" value="2"/>
</dbReference>
<evidence type="ECO:0000313" key="13">
    <source>
        <dbReference type="Proteomes" id="UP000093000"/>
    </source>
</evidence>
<dbReference type="AlphaFoldDB" id="A0A1C7NBY5"/>
<keyword evidence="5 9" id="KW-0863">Zinc-finger</keyword>
<evidence type="ECO:0000256" key="5">
    <source>
        <dbReference type="ARBA" id="ARBA00022771"/>
    </source>
</evidence>
<dbReference type="GO" id="GO:0045944">
    <property type="term" value="P:positive regulation of transcription by RNA polymerase II"/>
    <property type="evidence" value="ECO:0007669"/>
    <property type="project" value="TreeGrafter"/>
</dbReference>
<dbReference type="InterPro" id="IPR036236">
    <property type="entry name" value="Znf_C2H2_sf"/>
</dbReference>
<evidence type="ECO:0000256" key="2">
    <source>
        <dbReference type="ARBA" id="ARBA00022491"/>
    </source>
</evidence>
<dbReference type="GO" id="GO:0008270">
    <property type="term" value="F:zinc ion binding"/>
    <property type="evidence" value="ECO:0007669"/>
    <property type="project" value="UniProtKB-KW"/>
</dbReference>
<dbReference type="PROSITE" id="PS00028">
    <property type="entry name" value="ZINC_FINGER_C2H2_1"/>
    <property type="match status" value="2"/>
</dbReference>
<dbReference type="OrthoDB" id="6155966at2759"/>
<dbReference type="SMART" id="SM00355">
    <property type="entry name" value="ZnF_C2H2"/>
    <property type="match status" value="3"/>
</dbReference>
<dbReference type="InterPro" id="IPR013087">
    <property type="entry name" value="Znf_C2H2_type"/>
</dbReference>
<evidence type="ECO:0000256" key="10">
    <source>
        <dbReference type="SAM" id="MobiDB-lite"/>
    </source>
</evidence>
<sequence length="567" mass="63406">MTRSKSTCHWGSCQQSFETVEELYEHLSDEHVGRKATNNLCLQCQWNNCGVVAAKRDHLASHLRVHLPLKRKKTEKHSHVSHLCSVCGKGFKRPQDLKKHTRIHTAEHQASLLSNQPGYRPVRRRRKQPAASNTSSADSEVSKTSPLMSSFNAGSCHNNSSLPSPKASEQSSDLSYYSPNFFTEKTTPCGERNILSEQDNYVSSSYYQDPIQELIEDVLHNRSSPKYDTDMIQRLDAIASLIQQDESASWNLPCEPEAVPALQNWLEQLSADIQVNDSCTNPQSSPLLSTSPYQQSMNYDYTLPTESHSLYPKLNEDSSWLPPSHDILSSSYTHGYTGISSNDFLNSFSLPDTEVFHDSCRNIRPQLWSPGYISSPSHQSDSTLSPSFTSSPSKLVSTSSFPPPSSTQSSYSDFKPATHFGVQPVKLHASPENEESNSTSSFTDKRKLITLMNVFSSPKSPMNYKKKTEEDDRSNQTASEGALSALPLTHSPIIGSTSSVSSSYSSSSDIESKYPCIYPNESERMSSPYAGLVELVQKMKVEDEMTLKRRHSLVIDRLWKAISYRTL</sequence>
<dbReference type="PANTHER" id="PTHR47257">
    <property type="entry name" value="PH-RESPONSE TRANSCRIPTION FACTOR PACC/RIM101"/>
    <property type="match status" value="1"/>
</dbReference>
<evidence type="ECO:0000256" key="1">
    <source>
        <dbReference type="ARBA" id="ARBA00004123"/>
    </source>
</evidence>
<evidence type="ECO:0000256" key="4">
    <source>
        <dbReference type="ARBA" id="ARBA00022737"/>
    </source>
</evidence>
<keyword evidence="13" id="KW-1185">Reference proteome</keyword>